<keyword evidence="2" id="KW-0812">Transmembrane</keyword>
<proteinExistence type="predicted"/>
<protein>
    <submittedName>
        <fullName evidence="3">Uncharacterized protein</fullName>
    </submittedName>
</protein>
<dbReference type="eggNOG" id="ENOG502RCVG">
    <property type="taxonomic scope" value="Eukaryota"/>
</dbReference>
<evidence type="ECO:0000256" key="1">
    <source>
        <dbReference type="SAM" id="MobiDB-lite"/>
    </source>
</evidence>
<dbReference type="KEGG" id="adl:AURDEDRAFT_174908"/>
<dbReference type="EMBL" id="JH687873">
    <property type="protein sequence ID" value="EJD35988.1"/>
    <property type="molecule type" value="Genomic_DNA"/>
</dbReference>
<evidence type="ECO:0000313" key="3">
    <source>
        <dbReference type="EMBL" id="EJD35988.1"/>
    </source>
</evidence>
<feature type="transmembrane region" description="Helical" evidence="2">
    <location>
        <begin position="211"/>
        <end position="234"/>
    </location>
</feature>
<keyword evidence="2" id="KW-1133">Transmembrane helix</keyword>
<evidence type="ECO:0000313" key="4">
    <source>
        <dbReference type="Proteomes" id="UP000006514"/>
    </source>
</evidence>
<dbReference type="OrthoDB" id="3197626at2759"/>
<dbReference type="AlphaFoldDB" id="J0WSE2"/>
<feature type="transmembrane region" description="Helical" evidence="2">
    <location>
        <begin position="240"/>
        <end position="260"/>
    </location>
</feature>
<name>J0WSE2_AURST</name>
<feature type="transmembrane region" description="Helical" evidence="2">
    <location>
        <begin position="12"/>
        <end position="34"/>
    </location>
</feature>
<keyword evidence="2" id="KW-0472">Membrane</keyword>
<dbReference type="InParanoid" id="J0WSE2"/>
<feature type="transmembrane region" description="Helical" evidence="2">
    <location>
        <begin position="178"/>
        <end position="199"/>
    </location>
</feature>
<dbReference type="OMA" id="CAPTHTS"/>
<reference evidence="4" key="1">
    <citation type="journal article" date="2012" name="Science">
        <title>The Paleozoic origin of enzymatic lignin decomposition reconstructed from 31 fungal genomes.</title>
        <authorList>
            <person name="Floudas D."/>
            <person name="Binder M."/>
            <person name="Riley R."/>
            <person name="Barry K."/>
            <person name="Blanchette R.A."/>
            <person name="Henrissat B."/>
            <person name="Martinez A.T."/>
            <person name="Otillar R."/>
            <person name="Spatafora J.W."/>
            <person name="Yadav J.S."/>
            <person name="Aerts A."/>
            <person name="Benoit I."/>
            <person name="Boyd A."/>
            <person name="Carlson A."/>
            <person name="Copeland A."/>
            <person name="Coutinho P.M."/>
            <person name="de Vries R.P."/>
            <person name="Ferreira P."/>
            <person name="Findley K."/>
            <person name="Foster B."/>
            <person name="Gaskell J."/>
            <person name="Glotzer D."/>
            <person name="Gorecki P."/>
            <person name="Heitman J."/>
            <person name="Hesse C."/>
            <person name="Hori C."/>
            <person name="Igarashi K."/>
            <person name="Jurgens J.A."/>
            <person name="Kallen N."/>
            <person name="Kersten P."/>
            <person name="Kohler A."/>
            <person name="Kuees U."/>
            <person name="Kumar T.K.A."/>
            <person name="Kuo A."/>
            <person name="LaButti K."/>
            <person name="Larrondo L.F."/>
            <person name="Lindquist E."/>
            <person name="Ling A."/>
            <person name="Lombard V."/>
            <person name="Lucas S."/>
            <person name="Lundell T."/>
            <person name="Martin R."/>
            <person name="McLaughlin D.J."/>
            <person name="Morgenstern I."/>
            <person name="Morin E."/>
            <person name="Murat C."/>
            <person name="Nagy L.G."/>
            <person name="Nolan M."/>
            <person name="Ohm R.A."/>
            <person name="Patyshakuliyeva A."/>
            <person name="Rokas A."/>
            <person name="Ruiz-Duenas F.J."/>
            <person name="Sabat G."/>
            <person name="Salamov A."/>
            <person name="Samejima M."/>
            <person name="Schmutz J."/>
            <person name="Slot J.C."/>
            <person name="St John F."/>
            <person name="Stenlid J."/>
            <person name="Sun H."/>
            <person name="Sun S."/>
            <person name="Syed K."/>
            <person name="Tsang A."/>
            <person name="Wiebenga A."/>
            <person name="Young D."/>
            <person name="Pisabarro A."/>
            <person name="Eastwood D.C."/>
            <person name="Martin F."/>
            <person name="Cullen D."/>
            <person name="Grigoriev I.V."/>
            <person name="Hibbett D.S."/>
        </authorList>
    </citation>
    <scope>NUCLEOTIDE SEQUENCE [LARGE SCALE GENOMIC DNA]</scope>
    <source>
        <strain evidence="4">TFB10046</strain>
    </source>
</reference>
<feature type="transmembrane region" description="Helical" evidence="2">
    <location>
        <begin position="54"/>
        <end position="78"/>
    </location>
</feature>
<feature type="region of interest" description="Disordered" evidence="1">
    <location>
        <begin position="310"/>
        <end position="334"/>
    </location>
</feature>
<dbReference type="Proteomes" id="UP000006514">
    <property type="component" value="Unassembled WGS sequence"/>
</dbReference>
<gene>
    <name evidence="3" type="ORF">AURDEDRAFT_174908</name>
</gene>
<keyword evidence="4" id="KW-1185">Reference proteome</keyword>
<feature type="transmembrane region" description="Helical" evidence="2">
    <location>
        <begin position="135"/>
        <end position="156"/>
    </location>
</feature>
<accession>J0WSE2</accession>
<sequence length="334" mass="37301">MVNWRDPTTQVYCARAAAFVANLCTGIYLWEFIISLDFDWQLFAGRRPFRWTQAPYLVARYSYGVTMVILIIVSNLYVPIKDCKAWWIGFYVREKTGGLLGIELHGTDIHFHGAFVGIRPPGYPVAVAGCNPWHICFFALYWLGEAAIMIYGITLVEGAYVPELMSCAPTHTSRSERFAILTCLILYLICLALLARSLLRTRGLGLWRLLLSHGVVCFSVVILTFAFVTTFIFLDLNDGMNLIFEVLSAVSLVVCATRLYRGLVMYSASEPDAFISTGTTLAYGGNFPAVQQRTSDIILPRSFEGYSMTEGDRTPAIPCTPKVTTSDDALREDV</sequence>
<organism evidence="3 4">
    <name type="scientific">Auricularia subglabra (strain TFB-10046 / SS5)</name>
    <name type="common">White-rot fungus</name>
    <name type="synonym">Auricularia delicata (strain TFB10046)</name>
    <dbReference type="NCBI Taxonomy" id="717982"/>
    <lineage>
        <taxon>Eukaryota</taxon>
        <taxon>Fungi</taxon>
        <taxon>Dikarya</taxon>
        <taxon>Basidiomycota</taxon>
        <taxon>Agaricomycotina</taxon>
        <taxon>Agaricomycetes</taxon>
        <taxon>Auriculariales</taxon>
        <taxon>Auriculariaceae</taxon>
        <taxon>Auricularia</taxon>
    </lineage>
</organism>
<evidence type="ECO:0000256" key="2">
    <source>
        <dbReference type="SAM" id="Phobius"/>
    </source>
</evidence>